<dbReference type="Pfam" id="PF00058">
    <property type="entry name" value="Ldl_recept_b"/>
    <property type="match status" value="1"/>
</dbReference>
<organism evidence="3 4">
    <name type="scientific">Chelydra serpentina</name>
    <name type="common">Snapping turtle</name>
    <name type="synonym">Testudo serpentina</name>
    <dbReference type="NCBI Taxonomy" id="8475"/>
    <lineage>
        <taxon>Eukaryota</taxon>
        <taxon>Metazoa</taxon>
        <taxon>Chordata</taxon>
        <taxon>Craniata</taxon>
        <taxon>Vertebrata</taxon>
        <taxon>Euteleostomi</taxon>
        <taxon>Archelosauria</taxon>
        <taxon>Testudinata</taxon>
        <taxon>Testudines</taxon>
        <taxon>Cryptodira</taxon>
        <taxon>Durocryptodira</taxon>
        <taxon>Americhelydia</taxon>
        <taxon>Chelydroidea</taxon>
        <taxon>Chelydridae</taxon>
        <taxon>Chelydra</taxon>
    </lineage>
</organism>
<dbReference type="AlphaFoldDB" id="A0A8T1S4S0"/>
<gene>
    <name evidence="3" type="ORF">G0U57_019123</name>
</gene>
<dbReference type="InterPro" id="IPR000033">
    <property type="entry name" value="LDLR_classB_rpt"/>
</dbReference>
<feature type="non-terminal residue" evidence="3">
    <location>
        <position position="1"/>
    </location>
</feature>
<evidence type="ECO:0000313" key="3">
    <source>
        <dbReference type="EMBL" id="KAG6923841.1"/>
    </source>
</evidence>
<dbReference type="OrthoDB" id="9990982at2759"/>
<reference evidence="3 4" key="1">
    <citation type="journal article" date="2020" name="G3 (Bethesda)">
        <title>Draft Genome of the Common Snapping Turtle, Chelydra serpentina, a Model for Phenotypic Plasticity in Reptiles.</title>
        <authorList>
            <person name="Das D."/>
            <person name="Singh S.K."/>
            <person name="Bierstedt J."/>
            <person name="Erickson A."/>
            <person name="Galli G.L.J."/>
            <person name="Crossley D.A. 2nd"/>
            <person name="Rhen T."/>
        </authorList>
    </citation>
    <scope>NUCLEOTIDE SEQUENCE [LARGE SCALE GENOMIC DNA]</scope>
    <source>
        <strain evidence="3">KW</strain>
    </source>
</reference>
<keyword evidence="3" id="KW-0449">Lipoprotein</keyword>
<dbReference type="InterPro" id="IPR050778">
    <property type="entry name" value="Cueball_EGF_LRP_Nidogen"/>
</dbReference>
<evidence type="ECO:0000256" key="1">
    <source>
        <dbReference type="PROSITE-ProRule" id="PRU00461"/>
    </source>
</evidence>
<keyword evidence="3" id="KW-0675">Receptor</keyword>
<dbReference type="InterPro" id="IPR011042">
    <property type="entry name" value="6-blade_b-propeller_TolB-like"/>
</dbReference>
<sequence>PWQHGNNSPEADGRLATALRTGGLSLPPSGPDAAGDWLPPRSHAPSAPLPSDGPSDSSFPLPASILFWTDWDASLPRIEAASMSGQGRRTIHKETGSGGWPNGLTVDYLEKRILWIDAR</sequence>
<dbReference type="EMBL" id="JAHGAV010000744">
    <property type="protein sequence ID" value="KAG6923841.1"/>
    <property type="molecule type" value="Genomic_DNA"/>
</dbReference>
<dbReference type="SUPFAM" id="SSF63825">
    <property type="entry name" value="YWTD domain"/>
    <property type="match status" value="1"/>
</dbReference>
<comment type="caution">
    <text evidence="3">The sequence shown here is derived from an EMBL/GenBank/DDBJ whole genome shotgun (WGS) entry which is preliminary data.</text>
</comment>
<evidence type="ECO:0000256" key="2">
    <source>
        <dbReference type="SAM" id="MobiDB-lite"/>
    </source>
</evidence>
<dbReference type="Proteomes" id="UP000765507">
    <property type="component" value="Unassembled WGS sequence"/>
</dbReference>
<protein>
    <submittedName>
        <fullName evidence="3">Low density lipoprotein receptor-related protein 1</fullName>
    </submittedName>
</protein>
<dbReference type="Gene3D" id="2.120.10.30">
    <property type="entry name" value="TolB, C-terminal domain"/>
    <property type="match status" value="1"/>
</dbReference>
<feature type="repeat" description="LDL-receptor class B" evidence="1">
    <location>
        <begin position="64"/>
        <end position="110"/>
    </location>
</feature>
<keyword evidence="4" id="KW-1185">Reference proteome</keyword>
<dbReference type="PROSITE" id="PS51120">
    <property type="entry name" value="LDLRB"/>
    <property type="match status" value="1"/>
</dbReference>
<evidence type="ECO:0000313" key="4">
    <source>
        <dbReference type="Proteomes" id="UP000765507"/>
    </source>
</evidence>
<accession>A0A8T1S4S0</accession>
<proteinExistence type="predicted"/>
<dbReference type="PANTHER" id="PTHR46513">
    <property type="entry name" value="VITELLOGENIN RECEPTOR-LIKE PROTEIN-RELATED-RELATED"/>
    <property type="match status" value="1"/>
</dbReference>
<name>A0A8T1S4S0_CHESE</name>
<feature type="region of interest" description="Disordered" evidence="2">
    <location>
        <begin position="1"/>
        <end position="57"/>
    </location>
</feature>